<dbReference type="PANTHER" id="PTHR19241">
    <property type="entry name" value="ATP-BINDING CASSETTE TRANSPORTER"/>
    <property type="match status" value="1"/>
</dbReference>
<evidence type="ECO:0000256" key="8">
    <source>
        <dbReference type="ARBA" id="ARBA00023136"/>
    </source>
</evidence>
<dbReference type="InterPro" id="IPR034001">
    <property type="entry name" value="ABCG_PDR_1"/>
</dbReference>
<dbReference type="CDD" id="cd03232">
    <property type="entry name" value="ABCG_PDR_domain2"/>
    <property type="match status" value="1"/>
</dbReference>
<dbReference type="PROSITE" id="PS50893">
    <property type="entry name" value="ABC_TRANSPORTER_2"/>
    <property type="match status" value="2"/>
</dbReference>
<name>A0A6G1G5P3_9PEZI</name>
<feature type="transmembrane region" description="Helical" evidence="11">
    <location>
        <begin position="588"/>
        <end position="609"/>
    </location>
</feature>
<feature type="transmembrane region" description="Helical" evidence="11">
    <location>
        <begin position="1332"/>
        <end position="1348"/>
    </location>
</feature>
<evidence type="ECO:0000256" key="3">
    <source>
        <dbReference type="ARBA" id="ARBA00022448"/>
    </source>
</evidence>
<dbReference type="CDD" id="cd03233">
    <property type="entry name" value="ABCG_PDR_domain1"/>
    <property type="match status" value="1"/>
</dbReference>
<evidence type="ECO:0000256" key="5">
    <source>
        <dbReference type="ARBA" id="ARBA00022741"/>
    </source>
</evidence>
<dbReference type="InterPro" id="IPR017871">
    <property type="entry name" value="ABC_transporter-like_CS"/>
</dbReference>
<evidence type="ECO:0000256" key="2">
    <source>
        <dbReference type="ARBA" id="ARBA00006012"/>
    </source>
</evidence>
<feature type="transmembrane region" description="Helical" evidence="11">
    <location>
        <begin position="695"/>
        <end position="715"/>
    </location>
</feature>
<feature type="domain" description="ABC transporter" evidence="12">
    <location>
        <begin position="885"/>
        <end position="1125"/>
    </location>
</feature>
<keyword evidence="9" id="KW-0175">Coiled coil</keyword>
<evidence type="ECO:0000256" key="9">
    <source>
        <dbReference type="SAM" id="Coils"/>
    </source>
</evidence>
<keyword evidence="7 11" id="KW-1133">Transmembrane helix</keyword>
<dbReference type="GO" id="GO:0140359">
    <property type="term" value="F:ABC-type transporter activity"/>
    <property type="evidence" value="ECO:0007669"/>
    <property type="project" value="InterPro"/>
</dbReference>
<dbReference type="InterPro" id="IPR029481">
    <property type="entry name" value="ABC_trans_N"/>
</dbReference>
<evidence type="ECO:0000256" key="10">
    <source>
        <dbReference type="SAM" id="MobiDB-lite"/>
    </source>
</evidence>
<dbReference type="InterPro" id="IPR013525">
    <property type="entry name" value="ABC2_TM"/>
</dbReference>
<feature type="transmembrane region" description="Helical" evidence="11">
    <location>
        <begin position="665"/>
        <end position="683"/>
    </location>
</feature>
<evidence type="ECO:0000313" key="15">
    <source>
        <dbReference type="RefSeq" id="XP_033535046.1"/>
    </source>
</evidence>
<dbReference type="InterPro" id="IPR043926">
    <property type="entry name" value="ABCG_dom"/>
</dbReference>
<protein>
    <submittedName>
        <fullName evidence="13 15">ABC transporter</fullName>
    </submittedName>
</protein>
<feature type="transmembrane region" description="Helical" evidence="11">
    <location>
        <begin position="630"/>
        <end position="653"/>
    </location>
</feature>
<keyword evidence="14" id="KW-1185">Reference proteome</keyword>
<dbReference type="InterPro" id="IPR003439">
    <property type="entry name" value="ABC_transporter-like_ATP-bd"/>
</dbReference>
<dbReference type="Pfam" id="PF14510">
    <property type="entry name" value="ABC_trans_N"/>
    <property type="match status" value="1"/>
</dbReference>
<dbReference type="SMART" id="SM00382">
    <property type="entry name" value="AAA"/>
    <property type="match status" value="2"/>
</dbReference>
<keyword evidence="6" id="KW-0067">ATP-binding</keyword>
<keyword evidence="4 11" id="KW-0812">Transmembrane</keyword>
<feature type="domain" description="ABC transporter" evidence="12">
    <location>
        <begin position="201"/>
        <end position="451"/>
    </location>
</feature>
<evidence type="ECO:0000313" key="14">
    <source>
        <dbReference type="Proteomes" id="UP000504638"/>
    </source>
</evidence>
<keyword evidence="8 11" id="KW-0472">Membrane</keyword>
<dbReference type="FunFam" id="3.40.50.300:FF:002416">
    <property type="entry name" value="ABC multidrug transporter (Eurofung)"/>
    <property type="match status" value="1"/>
</dbReference>
<feature type="transmembrane region" description="Helical" evidence="11">
    <location>
        <begin position="556"/>
        <end position="576"/>
    </location>
</feature>
<dbReference type="Gene3D" id="3.40.50.300">
    <property type="entry name" value="P-loop containing nucleotide triphosphate hydrolases"/>
    <property type="match status" value="2"/>
</dbReference>
<dbReference type="OrthoDB" id="245989at2759"/>
<keyword evidence="3" id="KW-0813">Transport</keyword>
<feature type="transmembrane region" description="Helical" evidence="11">
    <location>
        <begin position="1290"/>
        <end position="1320"/>
    </location>
</feature>
<feature type="coiled-coil region" evidence="9">
    <location>
        <begin position="1158"/>
        <end position="1185"/>
    </location>
</feature>
<accession>A0A6G1G5P3</accession>
<evidence type="ECO:0000256" key="4">
    <source>
        <dbReference type="ARBA" id="ARBA00022692"/>
    </source>
</evidence>
<dbReference type="Pfam" id="PF19055">
    <property type="entry name" value="ABC2_membrane_7"/>
    <property type="match status" value="1"/>
</dbReference>
<dbReference type="Pfam" id="PF00005">
    <property type="entry name" value="ABC_tran"/>
    <property type="match status" value="2"/>
</dbReference>
<comment type="subcellular location">
    <subcellularLocation>
        <location evidence="1">Membrane</location>
        <topology evidence="1">Multi-pass membrane protein</topology>
    </subcellularLocation>
</comment>
<feature type="compositionally biased region" description="Basic and acidic residues" evidence="10">
    <location>
        <begin position="849"/>
        <end position="858"/>
    </location>
</feature>
<dbReference type="GO" id="GO:0005524">
    <property type="term" value="F:ATP binding"/>
    <property type="evidence" value="ECO:0007669"/>
    <property type="project" value="UniProtKB-KW"/>
</dbReference>
<dbReference type="Pfam" id="PF01061">
    <property type="entry name" value="ABC2_membrane"/>
    <property type="match status" value="2"/>
</dbReference>
<feature type="transmembrane region" description="Helical" evidence="11">
    <location>
        <begin position="1251"/>
        <end position="1269"/>
    </location>
</feature>
<dbReference type="GO" id="GO:0016020">
    <property type="term" value="C:membrane"/>
    <property type="evidence" value="ECO:0007669"/>
    <property type="project" value="UniProtKB-SubCell"/>
</dbReference>
<feature type="region of interest" description="Disordered" evidence="10">
    <location>
        <begin position="1"/>
        <end position="105"/>
    </location>
</feature>
<evidence type="ECO:0000256" key="7">
    <source>
        <dbReference type="ARBA" id="ARBA00022989"/>
    </source>
</evidence>
<evidence type="ECO:0000313" key="13">
    <source>
        <dbReference type="EMBL" id="KAF1813415.1"/>
    </source>
</evidence>
<evidence type="ECO:0000256" key="11">
    <source>
        <dbReference type="SAM" id="Phobius"/>
    </source>
</evidence>
<dbReference type="GO" id="GO:0016887">
    <property type="term" value="F:ATP hydrolysis activity"/>
    <property type="evidence" value="ECO:0007669"/>
    <property type="project" value="InterPro"/>
</dbReference>
<reference evidence="15" key="2">
    <citation type="submission" date="2020-04" db="EMBL/GenBank/DDBJ databases">
        <authorList>
            <consortium name="NCBI Genome Project"/>
        </authorList>
    </citation>
    <scope>NUCLEOTIDE SEQUENCE</scope>
    <source>
        <strain evidence="15">CBS 781.70</strain>
    </source>
</reference>
<evidence type="ECO:0000256" key="1">
    <source>
        <dbReference type="ARBA" id="ARBA00004141"/>
    </source>
</evidence>
<dbReference type="EMBL" id="ML975155">
    <property type="protein sequence ID" value="KAF1813415.1"/>
    <property type="molecule type" value="Genomic_DNA"/>
</dbReference>
<reference evidence="13 15" key="1">
    <citation type="submission" date="2020-01" db="EMBL/GenBank/DDBJ databases">
        <authorList>
            <consortium name="DOE Joint Genome Institute"/>
            <person name="Haridas S."/>
            <person name="Albert R."/>
            <person name="Binder M."/>
            <person name="Bloem J."/>
            <person name="Labutti K."/>
            <person name="Salamov A."/>
            <person name="Andreopoulos B."/>
            <person name="Baker S.E."/>
            <person name="Barry K."/>
            <person name="Bills G."/>
            <person name="Bluhm B.H."/>
            <person name="Cannon C."/>
            <person name="Castanera R."/>
            <person name="Culley D.E."/>
            <person name="Daum C."/>
            <person name="Ezra D."/>
            <person name="Gonzalez J.B."/>
            <person name="Henrissat B."/>
            <person name="Kuo A."/>
            <person name="Liang C."/>
            <person name="Lipzen A."/>
            <person name="Lutzoni F."/>
            <person name="Magnuson J."/>
            <person name="Mondo S."/>
            <person name="Nolan M."/>
            <person name="Ohm R."/>
            <person name="Pangilinan J."/>
            <person name="Park H.-J."/>
            <person name="Ramirez L."/>
            <person name="Alfaro M."/>
            <person name="Sun H."/>
            <person name="Tritt A."/>
            <person name="Yoshinaga Y."/>
            <person name="Zwiers L.-H."/>
            <person name="Turgeon B.G."/>
            <person name="Goodwin S.B."/>
            <person name="Spatafora J.W."/>
            <person name="Crous P.W."/>
            <person name="Grigoriev I.V."/>
        </authorList>
    </citation>
    <scope>NUCLEOTIDE SEQUENCE</scope>
    <source>
        <strain evidence="13 15">CBS 781.70</strain>
    </source>
</reference>
<dbReference type="RefSeq" id="XP_033535046.1">
    <property type="nucleotide sequence ID" value="XM_033680672.1"/>
</dbReference>
<dbReference type="InterPro" id="IPR034003">
    <property type="entry name" value="ABCG_PDR_2"/>
</dbReference>
<keyword evidence="5" id="KW-0547">Nucleotide-binding</keyword>
<feature type="transmembrane region" description="Helical" evidence="11">
    <location>
        <begin position="1360"/>
        <end position="1385"/>
    </location>
</feature>
<proteinExistence type="inferred from homology"/>
<feature type="compositionally biased region" description="Low complexity" evidence="10">
    <location>
        <begin position="65"/>
        <end position="80"/>
    </location>
</feature>
<dbReference type="InterPro" id="IPR003593">
    <property type="entry name" value="AAA+_ATPase"/>
</dbReference>
<feature type="transmembrane region" description="Helical" evidence="11">
    <location>
        <begin position="1484"/>
        <end position="1506"/>
    </location>
</feature>
<dbReference type="InterPro" id="IPR010929">
    <property type="entry name" value="PDR_CDR_ABC"/>
</dbReference>
<comment type="similarity">
    <text evidence="2">Belongs to the ABC transporter superfamily. ABCG family. PDR (TC 3.A.1.205) subfamily.</text>
</comment>
<feature type="compositionally biased region" description="Polar residues" evidence="10">
    <location>
        <begin position="53"/>
        <end position="64"/>
    </location>
</feature>
<dbReference type="Pfam" id="PF06422">
    <property type="entry name" value="PDR_CDR"/>
    <property type="match status" value="1"/>
</dbReference>
<feature type="transmembrane region" description="Helical" evidence="11">
    <location>
        <begin position="1219"/>
        <end position="1239"/>
    </location>
</feature>
<feature type="region of interest" description="Disordered" evidence="10">
    <location>
        <begin position="843"/>
        <end position="871"/>
    </location>
</feature>
<evidence type="ECO:0000256" key="6">
    <source>
        <dbReference type="ARBA" id="ARBA00022840"/>
    </source>
</evidence>
<feature type="compositionally biased region" description="Polar residues" evidence="10">
    <location>
        <begin position="862"/>
        <end position="871"/>
    </location>
</feature>
<gene>
    <name evidence="13 15" type="ORF">P152DRAFT_465998</name>
</gene>
<dbReference type="InterPro" id="IPR027417">
    <property type="entry name" value="P-loop_NTPase"/>
</dbReference>
<sequence>MGSDKPTPIRQNVPGGSPSYRQSSGFGTQPTPTPGTGNGFDSTKRSGPPAASTYPSSTDQEAYRSSTSSDADSFDTTTVDSPEDKNSMPVEEAETPTEEKGEDAAFAPITAPITKREDHRIRTGSVATQDPDEDEAQKEIRQLLSRVFGQSRQETSEEEKTRHFGVVFKHLTVIGAAAGTSLQPTTGDVFLGLARQLWTLLSRGTSSFKKSSKTILDDFTGCIKPGELVLVLGQPGSGCSTFLKVIGNQRSGYQKIEGDVRYGGTSSEEMEKKFRSEVIYAPEDDLHYATLKVRDTLNFALETRTPGKESRKEGESRKSYSRNFLEVVTKLFWIEHTLDTKVGSAFVRGVSGGEKKRVSIAEALVTKATVQCWDNSTRGLDAATALEYVQSLRALTNMASTSTCVALYQAGQSIYELFDKVLLINEGQCCYFGPTEKAGPYFKSLGFAQPERWTTSDFLTSVTDDHERQIQDGYENRIPRNASEFAASFKNSDIYRNNLNEVNEFEIETEGITADRERAMSKATQKKNYTVSFQKQVIACTKRQALVMLGDKESLIGKWFGIVFQALITGSLFYNLPNTAAGVFTRGGVLFFMLLFNALLALAELTAAFESRPILMKHKSFAFYRPSAYAIAQTVIDVPLVFIQISIFQLIVYFMANLSRTPSQFFIDFLLLWVATMSMYAFFRAVGSFVSSLDIATRITGVAIQIFVVYTGYLIPKTKMRPWFKWLIWVNPIQYAYEGMISNEFHGLEIQCTTPYLVPPNAPPANQGCALQGSRPGSTTVLGDDYIETAFGYSYSHLWRNVGIIFAFFFFFVFLTAVGLERQKPNTSGDSVTVYKRGYTPDPMKQKKYASDEEHGMEKNYPSPTESGSQEQDVTTALNVDHAVLTWRGVTYTIPYQGGQRTLLNGISGYVKPGKLTALMGASGAGKTTLLNSLAQRLRIGTVTGDFRVDGKPLPHSFAPAYAEQMDIHEPTSTVREALRFSAQLRQPYETSTKEKYDYCEKVLDLLEMRDIAGAVIGSEGNGLTQEQRKRLTIGVELASKPDMLVFLDEPTSGLDSGAAFNIVRLLRRLADQGQTILCTIHQPSSVLFQYFDNLLLLKSGGKTAYFGPIGNNGRTLINYFESNGGKRCPPQTNPAEYMLDVIGAGDPTYRGPDYGEVWDNSKEKRELEQELEKLDNERQGTRVSERNTKAGGYATPFWTQTWLVTHRSFVSMWRSQDYVVGMMILHIFTGLFNAFTFWDIGNSQIDMQSRLFSIFMVLTISPPLIQQLQPRFLAARALFESRESSSRTYSWPVFVISVIVSEIPYRFVAGTLFFAAWYWPPSLPRDAYTSGIVWSLVMLFELYYLGYGQAIAAISPNDLVASLLVPVTFMFIVAFCGIVVPYAVLPHFWQSWMYHLTPFRYLLEMFLTLVTHDVPLRCEPQELARFPPPAGQSCEKFTEAFVRQMGGYVETVEGGLCGFCQYANGDQFAASFNAFYRFRWRDYGIFLGYIAFNFAMVFVFTWIYLRGSQKMKGVIGRAKAKREMKNRNRQTEEEKVEG</sequence>
<dbReference type="GeneID" id="54421242"/>
<organism evidence="13">
    <name type="scientific">Eremomyces bilateralis CBS 781.70</name>
    <dbReference type="NCBI Taxonomy" id="1392243"/>
    <lineage>
        <taxon>Eukaryota</taxon>
        <taxon>Fungi</taxon>
        <taxon>Dikarya</taxon>
        <taxon>Ascomycota</taxon>
        <taxon>Pezizomycotina</taxon>
        <taxon>Dothideomycetes</taxon>
        <taxon>Dothideomycetes incertae sedis</taxon>
        <taxon>Eremomycetales</taxon>
        <taxon>Eremomycetaceae</taxon>
        <taxon>Eremomyces</taxon>
    </lineage>
</organism>
<feature type="transmembrane region" description="Helical" evidence="11">
    <location>
        <begin position="798"/>
        <end position="820"/>
    </location>
</feature>
<evidence type="ECO:0000259" key="12">
    <source>
        <dbReference type="PROSITE" id="PS50893"/>
    </source>
</evidence>
<dbReference type="Proteomes" id="UP000504638">
    <property type="component" value="Unplaced"/>
</dbReference>
<dbReference type="FunFam" id="3.40.50.300:FF:000054">
    <property type="entry name" value="ABC multidrug transporter atrF"/>
    <property type="match status" value="1"/>
</dbReference>
<reference evidence="15" key="3">
    <citation type="submission" date="2025-04" db="UniProtKB">
        <authorList>
            <consortium name="RefSeq"/>
        </authorList>
    </citation>
    <scope>IDENTIFICATION</scope>
    <source>
        <strain evidence="15">CBS 781.70</strain>
    </source>
</reference>
<dbReference type="PROSITE" id="PS00211">
    <property type="entry name" value="ABC_TRANSPORTER_1"/>
    <property type="match status" value="1"/>
</dbReference>
<dbReference type="SUPFAM" id="SSF52540">
    <property type="entry name" value="P-loop containing nucleoside triphosphate hydrolases"/>
    <property type="match status" value="2"/>
</dbReference>